<keyword evidence="5" id="KW-0804">Transcription</keyword>
<feature type="domain" description="RBP-J/Cbf11/Cbf12 DNA binding" evidence="8">
    <location>
        <begin position="399"/>
        <end position="568"/>
    </location>
</feature>
<dbReference type="SMART" id="SM01267">
    <property type="entry name" value="LAG1_DNAbind"/>
    <property type="match status" value="1"/>
</dbReference>
<dbReference type="EMBL" id="CP054535">
    <property type="protein sequence ID" value="QSL65003.1"/>
    <property type="molecule type" value="Genomic_DNA"/>
</dbReference>
<dbReference type="PANTHER" id="PTHR10665">
    <property type="entry name" value="RECOMBINING BINDING PROTEIN SUPPRESSOR OF HAIRLESS"/>
    <property type="match status" value="1"/>
</dbReference>
<comment type="similarity">
    <text evidence="2">Belongs to the Su(H) family.</text>
</comment>
<dbReference type="GO" id="GO:0005634">
    <property type="term" value="C:nucleus"/>
    <property type="evidence" value="ECO:0007669"/>
    <property type="project" value="UniProtKB-SubCell"/>
</dbReference>
<evidence type="ECO:0000313" key="10">
    <source>
        <dbReference type="EMBL" id="QSL65003.1"/>
    </source>
</evidence>
<keyword evidence="11" id="KW-1185">Reference proteome</keyword>
<dbReference type="Proteomes" id="UP000663699">
    <property type="component" value="Chromosome 4"/>
</dbReference>
<dbReference type="Pfam" id="PF09271">
    <property type="entry name" value="LAG1-DNAbind"/>
    <property type="match status" value="1"/>
</dbReference>
<feature type="region of interest" description="Disordered" evidence="7">
    <location>
        <begin position="832"/>
        <end position="851"/>
    </location>
</feature>
<dbReference type="Gene3D" id="2.60.40.1450">
    <property type="entry name" value="LAG1, DNA binding domain"/>
    <property type="match status" value="1"/>
</dbReference>
<organism evidence="10 11">
    <name type="scientific">Pneumocystis wakefieldiae</name>
    <dbReference type="NCBI Taxonomy" id="38082"/>
    <lineage>
        <taxon>Eukaryota</taxon>
        <taxon>Fungi</taxon>
        <taxon>Dikarya</taxon>
        <taxon>Ascomycota</taxon>
        <taxon>Taphrinomycotina</taxon>
        <taxon>Pneumocystomycetes</taxon>
        <taxon>Pneumocystaceae</taxon>
        <taxon>Pneumocystis</taxon>
    </lineage>
</organism>
<dbReference type="InterPro" id="IPR008967">
    <property type="entry name" value="p53-like_TF_DNA-bd_sf"/>
</dbReference>
<feature type="domain" description="Beta-trefoil DNA-binding" evidence="9">
    <location>
        <begin position="569"/>
        <end position="761"/>
    </location>
</feature>
<proteinExistence type="inferred from homology"/>
<evidence type="ECO:0000313" key="11">
    <source>
        <dbReference type="Proteomes" id="UP000663699"/>
    </source>
</evidence>
<dbReference type="SUPFAM" id="SSF110217">
    <property type="entry name" value="DNA-binding protein LAG-1 (CSL)"/>
    <property type="match status" value="1"/>
</dbReference>
<evidence type="ECO:0000256" key="4">
    <source>
        <dbReference type="ARBA" id="ARBA00023125"/>
    </source>
</evidence>
<dbReference type="InterPro" id="IPR036358">
    <property type="entry name" value="BTD_sf"/>
</dbReference>
<keyword evidence="4" id="KW-0238">DNA-binding</keyword>
<dbReference type="GO" id="GO:0001228">
    <property type="term" value="F:DNA-binding transcription activator activity, RNA polymerase II-specific"/>
    <property type="evidence" value="ECO:0007669"/>
    <property type="project" value="InterPro"/>
</dbReference>
<dbReference type="InterPro" id="IPR015350">
    <property type="entry name" value="Beta-trefoil_DNA-bd_dom"/>
</dbReference>
<keyword evidence="3" id="KW-0805">Transcription regulation</keyword>
<dbReference type="GO" id="GO:0000978">
    <property type="term" value="F:RNA polymerase II cis-regulatory region sequence-specific DNA binding"/>
    <property type="evidence" value="ECO:0007669"/>
    <property type="project" value="InterPro"/>
</dbReference>
<gene>
    <name evidence="10" type="ORF">MERGE_002307</name>
</gene>
<evidence type="ECO:0000256" key="7">
    <source>
        <dbReference type="SAM" id="MobiDB-lite"/>
    </source>
</evidence>
<reference evidence="10" key="1">
    <citation type="submission" date="2020-06" db="EMBL/GenBank/DDBJ databases">
        <title>Genomes of multiple members of Pneumocystis genus reveal paths to human pathogen Pneumocystis jirovecii.</title>
        <authorList>
            <person name="Cisse O.H."/>
            <person name="Ma L."/>
            <person name="Dekker J."/>
            <person name="Khil P."/>
            <person name="Jo J."/>
            <person name="Brenchley J."/>
            <person name="Blair R."/>
            <person name="Pahar B."/>
            <person name="Chabe M."/>
            <person name="Van Rompay K.A."/>
            <person name="Keesler R."/>
            <person name="Sukura A."/>
            <person name="Hirsch V."/>
            <person name="Kutty G."/>
            <person name="Liu Y."/>
            <person name="Peng L."/>
            <person name="Chen J."/>
            <person name="Song J."/>
            <person name="Weissenbacher-Lang C."/>
            <person name="Xu J."/>
            <person name="Upham N.S."/>
            <person name="Stajich J.E."/>
            <person name="Cuomo C.A."/>
            <person name="Cushion M.T."/>
            <person name="Kovacs J.A."/>
        </authorList>
    </citation>
    <scope>NUCLEOTIDE SEQUENCE</scope>
    <source>
        <strain evidence="10">2A</strain>
    </source>
</reference>
<dbReference type="Pfam" id="PF09270">
    <property type="entry name" value="BTD"/>
    <property type="match status" value="1"/>
</dbReference>
<dbReference type="SUPFAM" id="SSF49417">
    <property type="entry name" value="p53-like transcription factors"/>
    <property type="match status" value="1"/>
</dbReference>
<dbReference type="OrthoDB" id="5600360at2759"/>
<evidence type="ECO:0000259" key="9">
    <source>
        <dbReference type="SMART" id="SM01268"/>
    </source>
</evidence>
<evidence type="ECO:0000256" key="1">
    <source>
        <dbReference type="ARBA" id="ARBA00004123"/>
    </source>
</evidence>
<dbReference type="SMART" id="SM01268">
    <property type="entry name" value="BTD"/>
    <property type="match status" value="1"/>
</dbReference>
<accession>A0A899FWJ5</accession>
<protein>
    <recommendedName>
        <fullName evidence="12">LAG1-DNAbind-domain-containing protein</fullName>
    </recommendedName>
</protein>
<dbReference type="Gene3D" id="2.80.10.50">
    <property type="match status" value="1"/>
</dbReference>
<sequence>MYTPNYQNTSNYVHGFHDTYGNLSEQGPVLIDYDKDYIPRDISNASRMALPSPPRDDPSNYKMHSCRQDSIHPSANIIAGAAADSLSASSNKNIKHTSLCPDTSNVYCPHMKPASLDPYPMLYRDQDMFSYTKSIASQSETNSSLPISDTFDYLHCLPTPTTLGSTPWPYPEYTYDKSPICSEFPVQHMMFSEYPGLISDYNDSNIMDCSTFSDKDYGYMAYKMPASNLFASDLMQVYDNDPSTSSNVHNMTARSCGNAPSSFNMQSEMFGSTPYNSSISSPLELPRLPNIQYDHSLHPHYKKNNADLCFNRVTDKGNYSSDGQSHDLNDHRNKCFNMDVNNIMLHSIKKTSDSLAARRGKPISSLIKSYIPLSETILQSIVNDYVSLTPSGCQKHRYSIVIHTSKVAQKSYGTEKRYLCPPPCLRLHGTKWFEGCFSDIPLSSSFSGTNQKENTYLTNTFGMYSYMDIYATSLLLDVEESFSVSSMDCYCSDGSIFKPGSSKTAPVCGKMNLRSMYVPDRKEKVRSACLKVQLHKKNRDFNFVQFQSSPICIISKASQKKTSSKNSDMLIYHGSMIALFNRSKAQTNRIRFLGSTSNSSTTNGILPVLGSYSTESTPENVFLTATSQIWEPFLLLSLDLFVNPEACESIDQSMTLIRFNQVVVLQCSATGLISIPLIIRRVDGRNTIIKGQENTKNDNKNMLELDEPVNSLQKVAFEVYSEDSSTSDLYLTYQDDNIIMQLARYVDKEETDTKLSDYDKVFTKRSMWDMSSSNSLPDIFLPSQKNPENKYNKLLSYHDFMQKYGRHRIGIMNTSNPAQKSPYRIRSLASGSTNAQNASADKSGSVPVENNSDNSEVVMENAIWNIVGISSIESSFYISPKSNTVTIGPVPIIREVNYLSMNTVQIICQNINQSFSVWINGKLCKTHKFSTFFAEDSTLFTDLQCFLHPQIIPQDSNHILLVRDDGVVFDSKEHI</sequence>
<comment type="subcellular location">
    <subcellularLocation>
        <location evidence="1">Nucleus</location>
    </subcellularLocation>
</comment>
<dbReference type="AlphaFoldDB" id="A0A899FWJ5"/>
<keyword evidence="6" id="KW-0539">Nucleus</keyword>
<evidence type="ECO:0008006" key="12">
    <source>
        <dbReference type="Google" id="ProtNLM"/>
    </source>
</evidence>
<evidence type="ECO:0000259" key="8">
    <source>
        <dbReference type="SMART" id="SM01267"/>
    </source>
</evidence>
<evidence type="ECO:0000256" key="2">
    <source>
        <dbReference type="ARBA" id="ARBA00009704"/>
    </source>
</evidence>
<dbReference type="InterPro" id="IPR040159">
    <property type="entry name" value="CLS_fam"/>
</dbReference>
<dbReference type="InterPro" id="IPR037095">
    <property type="entry name" value="RBP-J/Cbf11_DNA-bd_sf"/>
</dbReference>
<name>A0A899FWJ5_9ASCO</name>
<evidence type="ECO:0000256" key="6">
    <source>
        <dbReference type="ARBA" id="ARBA00023242"/>
    </source>
</evidence>
<evidence type="ECO:0000256" key="5">
    <source>
        <dbReference type="ARBA" id="ARBA00023163"/>
    </source>
</evidence>
<evidence type="ECO:0000256" key="3">
    <source>
        <dbReference type="ARBA" id="ARBA00023015"/>
    </source>
</evidence>
<dbReference type="InterPro" id="IPR015351">
    <property type="entry name" value="RBP-J/Cbf11/Cbf12_DNA-bd"/>
</dbReference>